<accession>A0A8R1V2U9</accession>
<dbReference type="GO" id="GO:0008061">
    <property type="term" value="F:chitin binding"/>
    <property type="evidence" value="ECO:0007669"/>
    <property type="project" value="InterPro"/>
</dbReference>
<dbReference type="Pfam" id="PF01607">
    <property type="entry name" value="CBM_14"/>
    <property type="match status" value="1"/>
</dbReference>
<proteinExistence type="predicted"/>
<reference evidence="2" key="1">
    <citation type="journal article" date="2008" name="Nat. Genet.">
        <title>The Pristionchus pacificus genome provides a unique perspective on nematode lifestyle and parasitism.</title>
        <authorList>
            <person name="Dieterich C."/>
            <person name="Clifton S.W."/>
            <person name="Schuster L.N."/>
            <person name="Chinwalla A."/>
            <person name="Delehaunty K."/>
            <person name="Dinkelacker I."/>
            <person name="Fulton L."/>
            <person name="Fulton R."/>
            <person name="Godfrey J."/>
            <person name="Minx P."/>
            <person name="Mitreva M."/>
            <person name="Roeseler W."/>
            <person name="Tian H."/>
            <person name="Witte H."/>
            <person name="Yang S.P."/>
            <person name="Wilson R.K."/>
            <person name="Sommer R.J."/>
        </authorList>
    </citation>
    <scope>NUCLEOTIDE SEQUENCE [LARGE SCALE GENOMIC DNA]</scope>
    <source>
        <strain evidence="2">PS312</strain>
    </source>
</reference>
<accession>A0A2A6BJ55</accession>
<dbReference type="InterPro" id="IPR036508">
    <property type="entry name" value="Chitin-bd_dom_sf"/>
</dbReference>
<dbReference type="Gene3D" id="2.170.140.10">
    <property type="entry name" value="Chitin binding domain"/>
    <property type="match status" value="1"/>
</dbReference>
<dbReference type="GO" id="GO:0005576">
    <property type="term" value="C:extracellular region"/>
    <property type="evidence" value="ECO:0007669"/>
    <property type="project" value="InterPro"/>
</dbReference>
<dbReference type="PROSITE" id="PS50940">
    <property type="entry name" value="CHIT_BIND_II"/>
    <property type="match status" value="1"/>
</dbReference>
<organism evidence="1 2">
    <name type="scientific">Pristionchus pacificus</name>
    <name type="common">Parasitic nematode worm</name>
    <dbReference type="NCBI Taxonomy" id="54126"/>
    <lineage>
        <taxon>Eukaryota</taxon>
        <taxon>Metazoa</taxon>
        <taxon>Ecdysozoa</taxon>
        <taxon>Nematoda</taxon>
        <taxon>Chromadorea</taxon>
        <taxon>Rhabditida</taxon>
        <taxon>Rhabditina</taxon>
        <taxon>Diplogasteromorpha</taxon>
        <taxon>Diplogasteroidea</taxon>
        <taxon>Neodiplogasteridae</taxon>
        <taxon>Pristionchus</taxon>
    </lineage>
</organism>
<name>A0A2A6BJ55_PRIPA</name>
<dbReference type="InterPro" id="IPR002557">
    <property type="entry name" value="Chitin-bd_dom"/>
</dbReference>
<sequence length="73" mass="8332">MAVKTLVTTPDHKVCATSFVICKEGEVTAVMNCPDGTFFNEKTKEMFIGCEWIPMWSSVLEEVRNEEKKKDNE</sequence>
<protein>
    <submittedName>
        <fullName evidence="1">Carbohydrate-binding protein</fullName>
    </submittedName>
</protein>
<keyword evidence="2" id="KW-1185">Reference proteome</keyword>
<gene>
    <name evidence="1" type="primary">WBGene00283692</name>
</gene>
<reference evidence="1" key="2">
    <citation type="submission" date="2022-06" db="UniProtKB">
        <authorList>
            <consortium name="EnsemblMetazoa"/>
        </authorList>
    </citation>
    <scope>IDENTIFICATION</scope>
    <source>
        <strain evidence="1">PS312</strain>
    </source>
</reference>
<dbReference type="Proteomes" id="UP000005239">
    <property type="component" value="Unassembled WGS sequence"/>
</dbReference>
<dbReference type="EnsemblMetazoa" id="PPA45323.1">
    <property type="protein sequence ID" value="PPA45323.1"/>
    <property type="gene ID" value="WBGene00283692"/>
</dbReference>
<dbReference type="SUPFAM" id="SSF57625">
    <property type="entry name" value="Invertebrate chitin-binding proteins"/>
    <property type="match status" value="1"/>
</dbReference>
<evidence type="ECO:0000313" key="1">
    <source>
        <dbReference type="EnsemblMetazoa" id="PPA45323.1"/>
    </source>
</evidence>
<evidence type="ECO:0000313" key="2">
    <source>
        <dbReference type="Proteomes" id="UP000005239"/>
    </source>
</evidence>
<dbReference type="OrthoDB" id="6020543at2759"/>
<dbReference type="AlphaFoldDB" id="A0A2A6BJ55"/>